<feature type="transmembrane region" description="Helical" evidence="1">
    <location>
        <begin position="95"/>
        <end position="113"/>
    </location>
</feature>
<evidence type="ECO:0000313" key="2">
    <source>
        <dbReference type="EMBL" id="MBB6033826.1"/>
    </source>
</evidence>
<sequence length="167" mass="17238">MTAKPAPGRLILTGLATWLILAVIAPPLASGRLPNPPVLARDTTPGHPIALTTGDGIGDWITFYTDILTVTIACGLLALIAATAIIAIHPGIGRFAAPVVFPLAMLWPARPLMAVIDPDNADWPGAYLSGGALVALLACHFLAGNAYATFITLRTKPSTAQAVEGVN</sequence>
<keyword evidence="1" id="KW-0812">Transmembrane</keyword>
<gene>
    <name evidence="2" type="ORF">HNR73_001676</name>
</gene>
<organism evidence="2 3">
    <name type="scientific">Phytomonospora endophytica</name>
    <dbReference type="NCBI Taxonomy" id="714109"/>
    <lineage>
        <taxon>Bacteria</taxon>
        <taxon>Bacillati</taxon>
        <taxon>Actinomycetota</taxon>
        <taxon>Actinomycetes</taxon>
        <taxon>Micromonosporales</taxon>
        <taxon>Micromonosporaceae</taxon>
        <taxon>Phytomonospora</taxon>
    </lineage>
</organism>
<evidence type="ECO:0000256" key="1">
    <source>
        <dbReference type="SAM" id="Phobius"/>
    </source>
</evidence>
<name>A0A841FC33_9ACTN</name>
<keyword evidence="1" id="KW-1133">Transmembrane helix</keyword>
<proteinExistence type="predicted"/>
<accession>A0A841FC33</accession>
<reference evidence="2 3" key="1">
    <citation type="submission" date="2020-08" db="EMBL/GenBank/DDBJ databases">
        <title>Genomic Encyclopedia of Type Strains, Phase IV (KMG-IV): sequencing the most valuable type-strain genomes for metagenomic binning, comparative biology and taxonomic classification.</title>
        <authorList>
            <person name="Goeker M."/>
        </authorList>
    </citation>
    <scope>NUCLEOTIDE SEQUENCE [LARGE SCALE GENOMIC DNA]</scope>
    <source>
        <strain evidence="2 3">YIM 65646</strain>
    </source>
</reference>
<dbReference type="Proteomes" id="UP000548476">
    <property type="component" value="Unassembled WGS sequence"/>
</dbReference>
<keyword evidence="3" id="KW-1185">Reference proteome</keyword>
<dbReference type="AlphaFoldDB" id="A0A841FC33"/>
<feature type="transmembrane region" description="Helical" evidence="1">
    <location>
        <begin position="67"/>
        <end position="88"/>
    </location>
</feature>
<protein>
    <submittedName>
        <fullName evidence="2">Uncharacterized protein</fullName>
    </submittedName>
</protein>
<keyword evidence="1" id="KW-0472">Membrane</keyword>
<comment type="caution">
    <text evidence="2">The sequence shown here is derived from an EMBL/GenBank/DDBJ whole genome shotgun (WGS) entry which is preliminary data.</text>
</comment>
<feature type="transmembrane region" description="Helical" evidence="1">
    <location>
        <begin position="125"/>
        <end position="148"/>
    </location>
</feature>
<dbReference type="RefSeq" id="WP_184786685.1">
    <property type="nucleotide sequence ID" value="NZ_BONT01000013.1"/>
</dbReference>
<dbReference type="EMBL" id="JACHGT010000003">
    <property type="protein sequence ID" value="MBB6033826.1"/>
    <property type="molecule type" value="Genomic_DNA"/>
</dbReference>
<evidence type="ECO:0000313" key="3">
    <source>
        <dbReference type="Proteomes" id="UP000548476"/>
    </source>
</evidence>